<sequence>MERSQSLVDLMVKVVQDCANKGLFWSNLCKPTTAGSTMRTGGSLLSVASIFLRYSSRPMGTAAYTMTDVGNTKGNAGISILPLGNTICCAAEAMESEGFFPRTWSNCLQGTAKPIK</sequence>
<proteinExistence type="predicted"/>
<gene>
    <name evidence="1" type="ORF">FAZ15_11550</name>
</gene>
<name>A0A4U0P0R6_9SPHI</name>
<dbReference type="AlphaFoldDB" id="A0A4U0P0R6"/>
<evidence type="ECO:0000313" key="1">
    <source>
        <dbReference type="EMBL" id="TJZ60620.1"/>
    </source>
</evidence>
<accession>A0A4U0P0R6</accession>
<dbReference type="Proteomes" id="UP000306808">
    <property type="component" value="Unassembled WGS sequence"/>
</dbReference>
<keyword evidence="2" id="KW-1185">Reference proteome</keyword>
<organism evidence="1 2">
    <name type="scientific">Sphingobacterium olei</name>
    <dbReference type="NCBI Taxonomy" id="2571155"/>
    <lineage>
        <taxon>Bacteria</taxon>
        <taxon>Pseudomonadati</taxon>
        <taxon>Bacteroidota</taxon>
        <taxon>Sphingobacteriia</taxon>
        <taxon>Sphingobacteriales</taxon>
        <taxon>Sphingobacteriaceae</taxon>
        <taxon>Sphingobacterium</taxon>
    </lineage>
</organism>
<dbReference type="EMBL" id="SUME01000004">
    <property type="protein sequence ID" value="TJZ60620.1"/>
    <property type="molecule type" value="Genomic_DNA"/>
</dbReference>
<dbReference type="RefSeq" id="WP_136901467.1">
    <property type="nucleotide sequence ID" value="NZ_SUME01000004.1"/>
</dbReference>
<protein>
    <submittedName>
        <fullName evidence="1">Uncharacterized protein</fullName>
    </submittedName>
</protein>
<comment type="caution">
    <text evidence="1">The sequence shown here is derived from an EMBL/GenBank/DDBJ whole genome shotgun (WGS) entry which is preliminary data.</text>
</comment>
<evidence type="ECO:0000313" key="2">
    <source>
        <dbReference type="Proteomes" id="UP000306808"/>
    </source>
</evidence>
<reference evidence="1 2" key="1">
    <citation type="submission" date="2019-04" db="EMBL/GenBank/DDBJ databases">
        <title>Sphingobacterium olei sp. nov., isolated from oil-contaminated soil.</title>
        <authorList>
            <person name="Liu B."/>
        </authorList>
    </citation>
    <scope>NUCLEOTIDE SEQUENCE [LARGE SCALE GENOMIC DNA]</scope>
    <source>
        <strain evidence="1 2">HAL-9</strain>
    </source>
</reference>